<dbReference type="AlphaFoldDB" id="A0A1J8PQT6"/>
<keyword evidence="2" id="KW-1185">Reference proteome</keyword>
<dbReference type="Proteomes" id="UP000183567">
    <property type="component" value="Unassembled WGS sequence"/>
</dbReference>
<evidence type="ECO:0000313" key="1">
    <source>
        <dbReference type="EMBL" id="OJA11261.1"/>
    </source>
</evidence>
<comment type="caution">
    <text evidence="1">The sequence shown here is derived from an EMBL/GenBank/DDBJ whole genome shotgun (WGS) entry which is preliminary data.</text>
</comment>
<protein>
    <submittedName>
        <fullName evidence="1">Uncharacterized protein</fullName>
    </submittedName>
</protein>
<evidence type="ECO:0000313" key="2">
    <source>
        <dbReference type="Proteomes" id="UP000183567"/>
    </source>
</evidence>
<reference evidence="1 2" key="1">
    <citation type="submission" date="2016-03" db="EMBL/GenBank/DDBJ databases">
        <title>Comparative genomics of the ectomycorrhizal sister species Rhizopogon vinicolor and Rhizopogon vesiculosus (Basidiomycota: Boletales) reveals a divergence of the mating type B locus.</title>
        <authorList>
            <person name="Mujic A.B."/>
            <person name="Kuo A."/>
            <person name="Tritt A."/>
            <person name="Lipzen A."/>
            <person name="Chen C."/>
            <person name="Johnson J."/>
            <person name="Sharma A."/>
            <person name="Barry K."/>
            <person name="Grigoriev I.V."/>
            <person name="Spatafora J.W."/>
        </authorList>
    </citation>
    <scope>NUCLEOTIDE SEQUENCE [LARGE SCALE GENOMIC DNA]</scope>
    <source>
        <strain evidence="1 2">AM-OR11-056</strain>
    </source>
</reference>
<proteinExistence type="predicted"/>
<organism evidence="1 2">
    <name type="scientific">Rhizopogon vesiculosus</name>
    <dbReference type="NCBI Taxonomy" id="180088"/>
    <lineage>
        <taxon>Eukaryota</taxon>
        <taxon>Fungi</taxon>
        <taxon>Dikarya</taxon>
        <taxon>Basidiomycota</taxon>
        <taxon>Agaricomycotina</taxon>
        <taxon>Agaricomycetes</taxon>
        <taxon>Agaricomycetidae</taxon>
        <taxon>Boletales</taxon>
        <taxon>Suillineae</taxon>
        <taxon>Rhizopogonaceae</taxon>
        <taxon>Rhizopogon</taxon>
    </lineage>
</organism>
<dbReference type="EMBL" id="LVVM01005143">
    <property type="protein sequence ID" value="OJA11261.1"/>
    <property type="molecule type" value="Genomic_DNA"/>
</dbReference>
<gene>
    <name evidence="1" type="ORF">AZE42_05680</name>
</gene>
<accession>A0A1J8PQT6</accession>
<dbReference type="OrthoDB" id="2633486at2759"/>
<sequence>MSFSHPPTTTKTLNPVHSVFVRLGRTVGASMPMFKSCMPRLLTLKGRTSLSKRKSPFVSAGAKRQTFHPSLKLSSFSSSLSRCSEESAFCSTPVDSQTSNSSTTDISLIRSSPVILVPPPVGTKIIDRFWPEEDSEHSDPAELSVSGGLVIPGVVNVLSPPPYHRRSPSAVVQQDDILSSDKYPLHYRDQDDSHPLRFPF</sequence>
<name>A0A1J8PQT6_9AGAM</name>